<dbReference type="AlphaFoldDB" id="A0A7C9CCB3"/>
<dbReference type="EMBL" id="GISG01004250">
    <property type="protein sequence ID" value="MBA4614786.1"/>
    <property type="molecule type" value="Transcribed_RNA"/>
</dbReference>
<proteinExistence type="predicted"/>
<protein>
    <submittedName>
        <fullName evidence="1">Uncharacterized protein</fullName>
    </submittedName>
</protein>
<name>A0A7C9CCB3_OPUST</name>
<accession>A0A7C9CCB3</accession>
<reference evidence="1" key="2">
    <citation type="submission" date="2020-07" db="EMBL/GenBank/DDBJ databases">
        <authorList>
            <person name="Vera ALvarez R."/>
            <person name="Arias-Moreno D.M."/>
            <person name="Jimenez-Jacinto V."/>
            <person name="Jimenez-Bremont J.F."/>
            <person name="Swaminathan K."/>
            <person name="Moose S.P."/>
            <person name="Guerrero-Gonzalez M.L."/>
            <person name="Marino-Ramirez L."/>
            <person name="Landsman D."/>
            <person name="Rodriguez-Kessler M."/>
            <person name="Delgado-Sanchez P."/>
        </authorList>
    </citation>
    <scope>NUCLEOTIDE SEQUENCE</scope>
    <source>
        <tissue evidence="1">Cladode</tissue>
    </source>
</reference>
<evidence type="ECO:0000313" key="1">
    <source>
        <dbReference type="EMBL" id="MBA4614786.1"/>
    </source>
</evidence>
<reference evidence="1" key="1">
    <citation type="journal article" date="2013" name="J. Plant Res.">
        <title>Effect of fungi and light on seed germination of three Opuntia species from semiarid lands of central Mexico.</title>
        <authorList>
            <person name="Delgado-Sanchez P."/>
            <person name="Jimenez-Bremont J.F."/>
            <person name="Guerrero-Gonzalez Mde L."/>
            <person name="Flores J."/>
        </authorList>
    </citation>
    <scope>NUCLEOTIDE SEQUENCE</scope>
    <source>
        <tissue evidence="1">Cladode</tissue>
    </source>
</reference>
<organism evidence="1">
    <name type="scientific">Opuntia streptacantha</name>
    <name type="common">Prickly pear cactus</name>
    <name type="synonym">Opuntia cardona</name>
    <dbReference type="NCBI Taxonomy" id="393608"/>
    <lineage>
        <taxon>Eukaryota</taxon>
        <taxon>Viridiplantae</taxon>
        <taxon>Streptophyta</taxon>
        <taxon>Embryophyta</taxon>
        <taxon>Tracheophyta</taxon>
        <taxon>Spermatophyta</taxon>
        <taxon>Magnoliopsida</taxon>
        <taxon>eudicotyledons</taxon>
        <taxon>Gunneridae</taxon>
        <taxon>Pentapetalae</taxon>
        <taxon>Caryophyllales</taxon>
        <taxon>Cactineae</taxon>
        <taxon>Cactaceae</taxon>
        <taxon>Opuntioideae</taxon>
        <taxon>Opuntia</taxon>
    </lineage>
</organism>
<sequence length="100" mass="11893">MLKNHVGRILQYPVHRFPLNSPTMLMKPIRKMKILEQTKLSRTRLVITVHQAQLNQLHLYPTHSNRSLFKPGGQIHIQSFKMRLWSRHGRITLMLQSIYI</sequence>